<protein>
    <submittedName>
        <fullName evidence="1">Uncharacterized protein</fullName>
    </submittedName>
</protein>
<dbReference type="EMBL" id="OX597840">
    <property type="protein sequence ID" value="CAI9742276.1"/>
    <property type="molecule type" value="Genomic_DNA"/>
</dbReference>
<reference evidence="1" key="1">
    <citation type="submission" date="2023-08" db="EMBL/GenBank/DDBJ databases">
        <authorList>
            <person name="Alioto T."/>
            <person name="Alioto T."/>
            <person name="Gomez Garrido J."/>
        </authorList>
    </citation>
    <scope>NUCLEOTIDE SEQUENCE</scope>
</reference>
<gene>
    <name evidence="1" type="ORF">OCTVUL_1B009238</name>
</gene>
<evidence type="ECO:0000313" key="1">
    <source>
        <dbReference type="EMBL" id="CAI9742276.1"/>
    </source>
</evidence>
<sequence>MLGGAREAEEMKTYAEIAKAREAENTGKIEQVNMECDMDTLRKYSKMAKLKGTNIKLVMSEEEKNNEERKTSNF</sequence>
<evidence type="ECO:0000313" key="2">
    <source>
        <dbReference type="Proteomes" id="UP001162480"/>
    </source>
</evidence>
<accession>A0AA36BX61</accession>
<keyword evidence="2" id="KW-1185">Reference proteome</keyword>
<dbReference type="Proteomes" id="UP001162480">
    <property type="component" value="Chromosome 27"/>
</dbReference>
<name>A0AA36BX61_OCTVU</name>
<dbReference type="AlphaFoldDB" id="A0AA36BX61"/>
<proteinExistence type="predicted"/>
<organism evidence="1 2">
    <name type="scientific">Octopus vulgaris</name>
    <name type="common">Common octopus</name>
    <dbReference type="NCBI Taxonomy" id="6645"/>
    <lineage>
        <taxon>Eukaryota</taxon>
        <taxon>Metazoa</taxon>
        <taxon>Spiralia</taxon>
        <taxon>Lophotrochozoa</taxon>
        <taxon>Mollusca</taxon>
        <taxon>Cephalopoda</taxon>
        <taxon>Coleoidea</taxon>
        <taxon>Octopodiformes</taxon>
        <taxon>Octopoda</taxon>
        <taxon>Incirrata</taxon>
        <taxon>Octopodidae</taxon>
        <taxon>Octopus</taxon>
    </lineage>
</organism>